<dbReference type="RefSeq" id="WP_156327571.1">
    <property type="nucleotide sequence ID" value="NZ_CYYV01000008.1"/>
</dbReference>
<accession>A0A174ERP9</accession>
<dbReference type="Proteomes" id="UP000095706">
    <property type="component" value="Unassembled WGS sequence"/>
</dbReference>
<proteinExistence type="predicted"/>
<protein>
    <submittedName>
        <fullName evidence="1">SynChlorMet cassette protein ScmC</fullName>
    </submittedName>
</protein>
<reference evidence="1 2" key="1">
    <citation type="submission" date="2015-09" db="EMBL/GenBank/DDBJ databases">
        <authorList>
            <consortium name="Pathogen Informatics"/>
        </authorList>
    </citation>
    <scope>NUCLEOTIDE SEQUENCE [LARGE SCALE GENOMIC DNA]</scope>
    <source>
        <strain evidence="1 2">2789STDY5608849</strain>
    </source>
</reference>
<dbReference type="AlphaFoldDB" id="A0A174ERP9"/>
<name>A0A174ERP9_9FIRM</name>
<organism evidence="1 2">
    <name type="scientific">Fusicatenibacter saccharivorans</name>
    <dbReference type="NCBI Taxonomy" id="1150298"/>
    <lineage>
        <taxon>Bacteria</taxon>
        <taxon>Bacillati</taxon>
        <taxon>Bacillota</taxon>
        <taxon>Clostridia</taxon>
        <taxon>Lachnospirales</taxon>
        <taxon>Lachnospiraceae</taxon>
        <taxon>Fusicatenibacter</taxon>
    </lineage>
</organism>
<sequence>MEKTFQTGSFSFRLRFPEELVLPADMEKFAVEKESADYTYTITIVDILPEAEGELLVNRVDLQVFRNGEGLESRLIGVKGEERPYALYRETAQKHAQVFVGRWYLDGVAKYEVVFLSLLALERRLSERPCLILHCAYLEYQGKAMLFSAPSGTGKTTQAGLWEQYRGSHTVNGDKALLEYDGKAWTANGWPVCGTSEVCENKKLPIGCIVMLSQAKLNQAWRLRPAEAFTSLYGQITMNRWDREGLVKNLDLLERLVGKVPVYHLACDISEDAVKTLEQELVRDSSEEEAAAALLQKSVLQRMEKKA</sequence>
<evidence type="ECO:0000313" key="2">
    <source>
        <dbReference type="Proteomes" id="UP000095706"/>
    </source>
</evidence>
<dbReference type="EMBL" id="CYYV01000008">
    <property type="protein sequence ID" value="CUO38705.1"/>
    <property type="molecule type" value="Genomic_DNA"/>
</dbReference>
<evidence type="ECO:0000313" key="1">
    <source>
        <dbReference type="EMBL" id="CUO38705.1"/>
    </source>
</evidence>
<dbReference type="SUPFAM" id="SSF53795">
    <property type="entry name" value="PEP carboxykinase-like"/>
    <property type="match status" value="1"/>
</dbReference>
<gene>
    <name evidence="1" type="ORF">ERS852406_01861</name>
</gene>